<evidence type="ECO:0000256" key="3">
    <source>
        <dbReference type="ARBA" id="ARBA00012513"/>
    </source>
</evidence>
<dbReference type="PROSITE" id="PS50011">
    <property type="entry name" value="PROTEIN_KINASE_DOM"/>
    <property type="match status" value="1"/>
</dbReference>
<dbReference type="InterPro" id="IPR000719">
    <property type="entry name" value="Prot_kinase_dom"/>
</dbReference>
<dbReference type="PROSITE" id="PS00108">
    <property type="entry name" value="PROTEIN_KINASE_ST"/>
    <property type="match status" value="1"/>
</dbReference>
<comment type="catalytic activity">
    <reaction evidence="12">
        <text>L-seryl-[protein] + ATP = O-phospho-L-seryl-[protein] + ADP + H(+)</text>
        <dbReference type="Rhea" id="RHEA:17989"/>
        <dbReference type="Rhea" id="RHEA-COMP:9863"/>
        <dbReference type="Rhea" id="RHEA-COMP:11604"/>
        <dbReference type="ChEBI" id="CHEBI:15378"/>
        <dbReference type="ChEBI" id="CHEBI:29999"/>
        <dbReference type="ChEBI" id="CHEBI:30616"/>
        <dbReference type="ChEBI" id="CHEBI:83421"/>
        <dbReference type="ChEBI" id="CHEBI:456216"/>
        <dbReference type="EC" id="2.7.11.1"/>
    </reaction>
</comment>
<feature type="region of interest" description="Disordered" evidence="13">
    <location>
        <begin position="132"/>
        <end position="451"/>
    </location>
</feature>
<keyword evidence="4" id="KW-0723">Serine/threonine-protein kinase</keyword>
<dbReference type="EC" id="2.7.11.1" evidence="3"/>
<feature type="region of interest" description="Disordered" evidence="13">
    <location>
        <begin position="21"/>
        <end position="81"/>
    </location>
</feature>
<evidence type="ECO:0000256" key="5">
    <source>
        <dbReference type="ARBA" id="ARBA00022679"/>
    </source>
</evidence>
<feature type="compositionally biased region" description="Pro residues" evidence="13">
    <location>
        <begin position="201"/>
        <end position="225"/>
    </location>
</feature>
<dbReference type="GO" id="GO:0005524">
    <property type="term" value="F:ATP binding"/>
    <property type="evidence" value="ECO:0007669"/>
    <property type="project" value="UniProtKB-KW"/>
</dbReference>
<evidence type="ECO:0000256" key="1">
    <source>
        <dbReference type="ARBA" id="ARBA00001946"/>
    </source>
</evidence>
<dbReference type="InterPro" id="IPR008271">
    <property type="entry name" value="Ser/Thr_kinase_AS"/>
</dbReference>
<evidence type="ECO:0000256" key="10">
    <source>
        <dbReference type="ARBA" id="ARBA00022842"/>
    </source>
</evidence>
<feature type="compositionally biased region" description="Pro residues" evidence="13">
    <location>
        <begin position="238"/>
        <end position="262"/>
    </location>
</feature>
<dbReference type="PANTHER" id="PTHR45832:SF22">
    <property type="entry name" value="SERINE_THREONINE-PROTEIN KINASE SAMKA-RELATED"/>
    <property type="match status" value="1"/>
</dbReference>
<dbReference type="CDD" id="cd01093">
    <property type="entry name" value="CRIB_PAK_like"/>
    <property type="match status" value="1"/>
</dbReference>
<feature type="domain" description="Protein kinase" evidence="14">
    <location>
        <begin position="478"/>
        <end position="734"/>
    </location>
</feature>
<organism evidence="15">
    <name type="scientific">Vannella robusta</name>
    <dbReference type="NCBI Taxonomy" id="1487602"/>
    <lineage>
        <taxon>Eukaryota</taxon>
        <taxon>Amoebozoa</taxon>
        <taxon>Discosea</taxon>
        <taxon>Flabellinia</taxon>
        <taxon>Vannellidae</taxon>
        <taxon>Vannella</taxon>
    </lineage>
</organism>
<evidence type="ECO:0000256" key="9">
    <source>
        <dbReference type="ARBA" id="ARBA00022840"/>
    </source>
</evidence>
<evidence type="ECO:0000256" key="2">
    <source>
        <dbReference type="ARBA" id="ARBA00008874"/>
    </source>
</evidence>
<feature type="compositionally biased region" description="Pro residues" evidence="13">
    <location>
        <begin position="404"/>
        <end position="434"/>
    </location>
</feature>
<dbReference type="GO" id="GO:0046872">
    <property type="term" value="F:metal ion binding"/>
    <property type="evidence" value="ECO:0007669"/>
    <property type="project" value="UniProtKB-KW"/>
</dbReference>
<dbReference type="InterPro" id="IPR000095">
    <property type="entry name" value="CRIB_dom"/>
</dbReference>
<dbReference type="FunFam" id="1.10.510.10:FF:000768">
    <property type="entry name" value="Non-specific serine/threonine protein kinase"/>
    <property type="match status" value="1"/>
</dbReference>
<feature type="compositionally biased region" description="Pro residues" evidence="13">
    <location>
        <begin position="278"/>
        <end position="289"/>
    </location>
</feature>
<dbReference type="Gene3D" id="3.30.200.20">
    <property type="entry name" value="Phosphorylase Kinase, domain 1"/>
    <property type="match status" value="1"/>
</dbReference>
<dbReference type="SUPFAM" id="SSF56112">
    <property type="entry name" value="Protein kinase-like (PK-like)"/>
    <property type="match status" value="1"/>
</dbReference>
<evidence type="ECO:0000256" key="6">
    <source>
        <dbReference type="ARBA" id="ARBA00022723"/>
    </source>
</evidence>
<comment type="similarity">
    <text evidence="2">Belongs to the protein kinase superfamily. STE Ser/Thr protein kinase family. STE20 subfamily.</text>
</comment>
<dbReference type="InterPro" id="IPR036936">
    <property type="entry name" value="CRIB_dom_sf"/>
</dbReference>
<dbReference type="SMART" id="SM00285">
    <property type="entry name" value="PBD"/>
    <property type="match status" value="1"/>
</dbReference>
<keyword evidence="7" id="KW-0547">Nucleotide-binding</keyword>
<sequence length="761" mass="82497">MSDSEETSLASGMQTLLSSDLSRDELYSQVATSPRRKSKSKKSFGQIKKKRKQFISRIRGPKGPDVPEGFTLSGPTGFQQKTHIDFDPETGEFSGLPPEWEVMLGTSGMSREDYEEDPETLLAVLKFQEDRLKGDDQPGIMVEKPSAQADTSYLPEIDDVDVPPKKDYGRVTSTPNMGKIEPQQIPGPKTVDLRRFSTKPLPTPPKPSAKPLPPPPAKPTPPIPSPRLNLEKTDQPEQPEPPVSRPPVSKPPVRPPTRPSPVPSEQDTQGINLSKPPVSRPPAAQPPTPQQASPQKKAPPKPRAPPPARPLSSYAKVDPTTGTASALSIACEKPPIAAKPSGLVSPRLTPQKAFPTSPKPVLPAKPPVPSKPQISALTKPPAVSKPPTPTKPHMPARAAFSAPPSTPPAARPISPPARPSQPEAPPQALPPSVPQSPRAADTSAAVAASPDKVPAGCPADIFHAMKHLISFEDPTKRFINPVEVGRGSSGTVDVATDITTGELVAVKKMVLAKGVNQLVTLKAEISIMKGAHHKNIVNYIDSYIVGKVLWCVMEYMDGGDLTEVIRVCGDRLKEYQIATILREVLQGLHYLHTLPLPIIHRDIKSDNILLGLDGTIKITDFGFGAQLTKEQNKRNSVIGTTYWMAPEVVTSQNYGTKIDIWSVGIMAQEMVEQDPPYMEESTIKALYLIASQGRAPFKNPEKLSPGFKNFVKQCTIMDPNARPTASQLLRHPFLQTGCPLTALTPLIRTTLEANAVDYEEY</sequence>
<accession>A0A7S4IBT3</accession>
<dbReference type="PANTHER" id="PTHR45832">
    <property type="entry name" value="SERINE/THREONINE-PROTEIN KINASE SAMKA-RELATED-RELATED"/>
    <property type="match status" value="1"/>
</dbReference>
<feature type="compositionally biased region" description="Basic residues" evidence="13">
    <location>
        <begin position="34"/>
        <end position="54"/>
    </location>
</feature>
<dbReference type="InterPro" id="IPR011009">
    <property type="entry name" value="Kinase-like_dom_sf"/>
</dbReference>
<evidence type="ECO:0000256" key="4">
    <source>
        <dbReference type="ARBA" id="ARBA00022527"/>
    </source>
</evidence>
<dbReference type="Gene3D" id="3.90.810.10">
    <property type="entry name" value="CRIB domain"/>
    <property type="match status" value="1"/>
</dbReference>
<evidence type="ECO:0000256" key="12">
    <source>
        <dbReference type="ARBA" id="ARBA00048679"/>
    </source>
</evidence>
<keyword evidence="5" id="KW-0808">Transferase</keyword>
<keyword evidence="8" id="KW-0418">Kinase</keyword>
<evidence type="ECO:0000256" key="8">
    <source>
        <dbReference type="ARBA" id="ARBA00022777"/>
    </source>
</evidence>
<comment type="catalytic activity">
    <reaction evidence="11">
        <text>L-threonyl-[protein] + ATP = O-phospho-L-threonyl-[protein] + ADP + H(+)</text>
        <dbReference type="Rhea" id="RHEA:46608"/>
        <dbReference type="Rhea" id="RHEA-COMP:11060"/>
        <dbReference type="Rhea" id="RHEA-COMP:11605"/>
        <dbReference type="ChEBI" id="CHEBI:15378"/>
        <dbReference type="ChEBI" id="CHEBI:30013"/>
        <dbReference type="ChEBI" id="CHEBI:30616"/>
        <dbReference type="ChEBI" id="CHEBI:61977"/>
        <dbReference type="ChEBI" id="CHEBI:456216"/>
        <dbReference type="EC" id="2.7.11.1"/>
    </reaction>
</comment>
<evidence type="ECO:0000256" key="11">
    <source>
        <dbReference type="ARBA" id="ARBA00047899"/>
    </source>
</evidence>
<dbReference type="InterPro" id="IPR033923">
    <property type="entry name" value="PAK_BD"/>
</dbReference>
<dbReference type="GO" id="GO:0004674">
    <property type="term" value="F:protein serine/threonine kinase activity"/>
    <property type="evidence" value="ECO:0007669"/>
    <property type="project" value="UniProtKB-KW"/>
</dbReference>
<evidence type="ECO:0000256" key="7">
    <source>
        <dbReference type="ARBA" id="ARBA00022741"/>
    </source>
</evidence>
<dbReference type="CDD" id="cd06614">
    <property type="entry name" value="STKc_PAK"/>
    <property type="match status" value="1"/>
</dbReference>
<dbReference type="Pfam" id="PF00786">
    <property type="entry name" value="PBD"/>
    <property type="match status" value="1"/>
</dbReference>
<dbReference type="Gene3D" id="1.10.510.10">
    <property type="entry name" value="Transferase(Phosphotransferase) domain 1"/>
    <property type="match status" value="1"/>
</dbReference>
<evidence type="ECO:0000259" key="14">
    <source>
        <dbReference type="PROSITE" id="PS50011"/>
    </source>
</evidence>
<feature type="compositionally biased region" description="Pro residues" evidence="13">
    <location>
        <begin position="383"/>
        <end position="392"/>
    </location>
</feature>
<keyword evidence="10" id="KW-0460">Magnesium</keyword>
<dbReference type="Pfam" id="PF00069">
    <property type="entry name" value="Pkinase"/>
    <property type="match status" value="1"/>
</dbReference>
<proteinExistence type="inferred from homology"/>
<gene>
    <name evidence="15" type="ORF">VSP0166_LOCUS10647</name>
</gene>
<dbReference type="EMBL" id="HBKP01014990">
    <property type="protein sequence ID" value="CAE2224737.1"/>
    <property type="molecule type" value="Transcribed_RNA"/>
</dbReference>
<protein>
    <recommendedName>
        <fullName evidence="3">non-specific serine/threonine protein kinase</fullName>
        <ecNumber evidence="3">2.7.11.1</ecNumber>
    </recommendedName>
</protein>
<feature type="compositionally biased region" description="Low complexity" evidence="13">
    <location>
        <begin position="439"/>
        <end position="448"/>
    </location>
</feature>
<feature type="compositionally biased region" description="Pro residues" evidence="13">
    <location>
        <begin position="357"/>
        <end position="370"/>
    </location>
</feature>
<name>A0A7S4IBT3_9EUKA</name>
<comment type="cofactor">
    <cofactor evidence="1">
        <name>Mg(2+)</name>
        <dbReference type="ChEBI" id="CHEBI:18420"/>
    </cofactor>
</comment>
<dbReference type="SMART" id="SM00220">
    <property type="entry name" value="S_TKc"/>
    <property type="match status" value="1"/>
</dbReference>
<dbReference type="InterPro" id="IPR051931">
    <property type="entry name" value="PAK3-like"/>
</dbReference>
<evidence type="ECO:0000256" key="13">
    <source>
        <dbReference type="SAM" id="MobiDB-lite"/>
    </source>
</evidence>
<keyword evidence="9" id="KW-0067">ATP-binding</keyword>
<evidence type="ECO:0000313" key="15">
    <source>
        <dbReference type="EMBL" id="CAE2224737.1"/>
    </source>
</evidence>
<dbReference type="AlphaFoldDB" id="A0A7S4IBT3"/>
<keyword evidence="6" id="KW-0479">Metal-binding</keyword>
<reference evidence="15" key="1">
    <citation type="submission" date="2021-01" db="EMBL/GenBank/DDBJ databases">
        <authorList>
            <person name="Corre E."/>
            <person name="Pelletier E."/>
            <person name="Niang G."/>
            <person name="Scheremetjew M."/>
            <person name="Finn R."/>
            <person name="Kale V."/>
            <person name="Holt S."/>
            <person name="Cochrane G."/>
            <person name="Meng A."/>
            <person name="Brown T."/>
            <person name="Cohen L."/>
        </authorList>
    </citation>
    <scope>NUCLEOTIDE SEQUENCE</scope>
    <source>
        <strain evidence="15">DIVA3 518/3/11/1/6</strain>
    </source>
</reference>